<reference evidence="2 3" key="1">
    <citation type="submission" date="2016-11" db="EMBL/GenBank/DDBJ databases">
        <authorList>
            <person name="Jaros S."/>
            <person name="Januszkiewicz K."/>
            <person name="Wedrychowicz H."/>
        </authorList>
    </citation>
    <scope>NUCLEOTIDE SEQUENCE [LARGE SCALE GENOMIC DNA]</scope>
    <source>
        <strain evidence="2 3">GAS242</strain>
    </source>
</reference>
<name>A0A1M5V0L4_9BRAD</name>
<dbReference type="GO" id="GO:0016020">
    <property type="term" value="C:membrane"/>
    <property type="evidence" value="ECO:0007669"/>
    <property type="project" value="TreeGrafter"/>
</dbReference>
<dbReference type="EMBL" id="LT670818">
    <property type="protein sequence ID" value="SHH68781.1"/>
    <property type="molecule type" value="Genomic_DNA"/>
</dbReference>
<dbReference type="Gene3D" id="3.40.50.1820">
    <property type="entry name" value="alpha/beta hydrolase"/>
    <property type="match status" value="1"/>
</dbReference>
<dbReference type="RefSeq" id="WP_079574488.1">
    <property type="nucleotide sequence ID" value="NZ_LT670818.1"/>
</dbReference>
<protein>
    <submittedName>
        <fullName evidence="2">Pimeloyl-ACP methyl ester carboxylesterase</fullName>
    </submittedName>
</protein>
<dbReference type="InterPro" id="IPR050266">
    <property type="entry name" value="AB_hydrolase_sf"/>
</dbReference>
<organism evidence="2 3">
    <name type="scientific">Bradyrhizobium erythrophlei</name>
    <dbReference type="NCBI Taxonomy" id="1437360"/>
    <lineage>
        <taxon>Bacteria</taxon>
        <taxon>Pseudomonadati</taxon>
        <taxon>Pseudomonadota</taxon>
        <taxon>Alphaproteobacteria</taxon>
        <taxon>Hyphomicrobiales</taxon>
        <taxon>Nitrobacteraceae</taxon>
        <taxon>Bradyrhizobium</taxon>
    </lineage>
</organism>
<dbReference type="InterPro" id="IPR029058">
    <property type="entry name" value="AB_hydrolase_fold"/>
</dbReference>
<dbReference type="PANTHER" id="PTHR43798">
    <property type="entry name" value="MONOACYLGLYCEROL LIPASE"/>
    <property type="match status" value="1"/>
</dbReference>
<gene>
    <name evidence="2" type="ORF">SAMN05444169_8805</name>
</gene>
<dbReference type="SUPFAM" id="SSF53474">
    <property type="entry name" value="alpha/beta-Hydrolases"/>
    <property type="match status" value="1"/>
</dbReference>
<dbReference type="InterPro" id="IPR000073">
    <property type="entry name" value="AB_hydrolase_1"/>
</dbReference>
<proteinExistence type="predicted"/>
<evidence type="ECO:0000313" key="3">
    <source>
        <dbReference type="Proteomes" id="UP000190675"/>
    </source>
</evidence>
<dbReference type="Pfam" id="PF00561">
    <property type="entry name" value="Abhydrolase_1"/>
    <property type="match status" value="1"/>
</dbReference>
<dbReference type="PANTHER" id="PTHR43798:SF33">
    <property type="entry name" value="HYDROLASE, PUTATIVE (AFU_ORTHOLOGUE AFUA_2G14860)-RELATED"/>
    <property type="match status" value="1"/>
</dbReference>
<feature type="domain" description="AB hydrolase-1" evidence="1">
    <location>
        <begin position="34"/>
        <end position="263"/>
    </location>
</feature>
<dbReference type="OrthoDB" id="5491135at2"/>
<dbReference type="Proteomes" id="UP000190675">
    <property type="component" value="Chromosome I"/>
</dbReference>
<evidence type="ECO:0000313" key="2">
    <source>
        <dbReference type="EMBL" id="SHH68781.1"/>
    </source>
</evidence>
<dbReference type="AlphaFoldDB" id="A0A1M5V0L4"/>
<sequence length="285" mass="31337">MPTKQPSSPDEYKYVATEFGNIAYREAGSGPPAILVHGVLLNGHLWDRLIERLADVRRCIAIDILAHGATGAGSDQDLSFDAQAGMLAAFCTAMKFEKVDVVANDSGGGIAQIFAARHPEFIGSLALTDCDTHDNWPPKQAEPLHRLAKDGGLGAIGRRMLDDVAFARASFGPGFECPEQLSSEDFRTWLEPLFKSPASTRNLERFIASFDNRQTVAVEPLLRKLEAPTLIVWGTADAFFPVKWAYWLRGAIPGARKVVELEGAKLFLPWDRPAELASALRDFWQ</sequence>
<accession>A0A1M5V0L4</accession>
<evidence type="ECO:0000259" key="1">
    <source>
        <dbReference type="Pfam" id="PF00561"/>
    </source>
</evidence>
<dbReference type="PRINTS" id="PR00111">
    <property type="entry name" value="ABHYDROLASE"/>
</dbReference>